<name>A0A382SDM7_9ZZZZ</name>
<proteinExistence type="predicted"/>
<organism evidence="2">
    <name type="scientific">marine metagenome</name>
    <dbReference type="NCBI Taxonomy" id="408172"/>
    <lineage>
        <taxon>unclassified sequences</taxon>
        <taxon>metagenomes</taxon>
        <taxon>ecological metagenomes</taxon>
    </lineage>
</organism>
<reference evidence="2" key="1">
    <citation type="submission" date="2018-05" db="EMBL/GenBank/DDBJ databases">
        <authorList>
            <person name="Lanie J.A."/>
            <person name="Ng W.-L."/>
            <person name="Kazmierczak K.M."/>
            <person name="Andrzejewski T.M."/>
            <person name="Davidsen T.M."/>
            <person name="Wayne K.J."/>
            <person name="Tettelin H."/>
            <person name="Glass J.I."/>
            <person name="Rusch D."/>
            <person name="Podicherti R."/>
            <person name="Tsui H.-C.T."/>
            <person name="Winkler M.E."/>
        </authorList>
    </citation>
    <scope>NUCLEOTIDE SEQUENCE</scope>
</reference>
<gene>
    <name evidence="2" type="ORF">METZ01_LOCUS360122</name>
</gene>
<feature type="region of interest" description="Disordered" evidence="1">
    <location>
        <begin position="36"/>
        <end position="55"/>
    </location>
</feature>
<dbReference type="AlphaFoldDB" id="A0A382SDM7"/>
<evidence type="ECO:0000313" key="2">
    <source>
        <dbReference type="EMBL" id="SVD07268.1"/>
    </source>
</evidence>
<dbReference type="EMBL" id="UINC01127865">
    <property type="protein sequence ID" value="SVD07268.1"/>
    <property type="molecule type" value="Genomic_DNA"/>
</dbReference>
<sequence>FSCRKESVYCWDHIAKGLATGVGVTVILNLIQDLGSSTTESDSPAGRGTIFNRYD</sequence>
<evidence type="ECO:0000256" key="1">
    <source>
        <dbReference type="SAM" id="MobiDB-lite"/>
    </source>
</evidence>
<feature type="non-terminal residue" evidence="2">
    <location>
        <position position="1"/>
    </location>
</feature>
<accession>A0A382SDM7</accession>
<protein>
    <submittedName>
        <fullName evidence="2">Uncharacterized protein</fullName>
    </submittedName>
</protein>